<comment type="caution">
    <text evidence="1">The sequence shown here is derived from an EMBL/GenBank/DDBJ whole genome shotgun (WGS) entry which is preliminary data.</text>
</comment>
<dbReference type="Proteomes" id="UP001255696">
    <property type="component" value="Unassembled WGS sequence"/>
</dbReference>
<dbReference type="AlphaFoldDB" id="A0AAW8TPD7"/>
<evidence type="ECO:0000313" key="2">
    <source>
        <dbReference type="Proteomes" id="UP001255696"/>
    </source>
</evidence>
<evidence type="ECO:0000313" key="1">
    <source>
        <dbReference type="EMBL" id="MDT2797283.1"/>
    </source>
</evidence>
<name>A0AAW8TPD7_9ENTE</name>
<gene>
    <name evidence="1" type="ORF">P7H47_08525</name>
</gene>
<sequence>FYCFKQKKIFSVILNLSNNTKYHRTGFFALRKVEKNTNLPSFTSAFAKNDKKTCQKQLTRIVVNVRV</sequence>
<reference evidence="1" key="1">
    <citation type="submission" date="2023-03" db="EMBL/GenBank/DDBJ databases">
        <authorList>
            <person name="Shen W."/>
            <person name="Cai J."/>
        </authorList>
    </citation>
    <scope>NUCLEOTIDE SEQUENCE</scope>
    <source>
        <strain evidence="1">B245-2</strain>
    </source>
</reference>
<dbReference type="RefSeq" id="WP_311898003.1">
    <property type="nucleotide sequence ID" value="NZ_JARQBI010000020.1"/>
</dbReference>
<accession>A0AAW8TPD7</accession>
<proteinExistence type="predicted"/>
<organism evidence="1 2">
    <name type="scientific">Enterococcus cecorum</name>
    <dbReference type="NCBI Taxonomy" id="44008"/>
    <lineage>
        <taxon>Bacteria</taxon>
        <taxon>Bacillati</taxon>
        <taxon>Bacillota</taxon>
        <taxon>Bacilli</taxon>
        <taxon>Lactobacillales</taxon>
        <taxon>Enterococcaceae</taxon>
        <taxon>Enterococcus</taxon>
    </lineage>
</organism>
<protein>
    <submittedName>
        <fullName evidence="1">Uncharacterized protein</fullName>
    </submittedName>
</protein>
<dbReference type="EMBL" id="JARQBI010000020">
    <property type="protein sequence ID" value="MDT2797283.1"/>
    <property type="molecule type" value="Genomic_DNA"/>
</dbReference>
<feature type="non-terminal residue" evidence="1">
    <location>
        <position position="1"/>
    </location>
</feature>